<organism evidence="3 4">
    <name type="scientific">Qipengyuania profundimaris</name>
    <dbReference type="NCBI Taxonomy" id="3067652"/>
    <lineage>
        <taxon>Bacteria</taxon>
        <taxon>Pseudomonadati</taxon>
        <taxon>Pseudomonadota</taxon>
        <taxon>Alphaproteobacteria</taxon>
        <taxon>Sphingomonadales</taxon>
        <taxon>Erythrobacteraceae</taxon>
        <taxon>Qipengyuania</taxon>
    </lineage>
</organism>
<proteinExistence type="predicted"/>
<reference evidence="3 4" key="1">
    <citation type="submission" date="2023-08" db="EMBL/GenBank/DDBJ databases">
        <title>genomic of G39.</title>
        <authorList>
            <person name="Wang Y."/>
        </authorList>
    </citation>
    <scope>NUCLEOTIDE SEQUENCE [LARGE SCALE GENOMIC DNA]</scope>
    <source>
        <strain evidence="3 4">G39</strain>
    </source>
</reference>
<dbReference type="EMBL" id="JAVAIM010000001">
    <property type="protein sequence ID" value="MDP4573839.1"/>
    <property type="molecule type" value="Genomic_DNA"/>
</dbReference>
<keyword evidence="4" id="KW-1185">Reference proteome</keyword>
<protein>
    <submittedName>
        <fullName evidence="3">Alpha/beta hydrolase</fullName>
    </submittedName>
</protein>
<comment type="caution">
    <text evidence="3">The sequence shown here is derived from an EMBL/GenBank/DDBJ whole genome shotgun (WGS) entry which is preliminary data.</text>
</comment>
<evidence type="ECO:0000256" key="1">
    <source>
        <dbReference type="ARBA" id="ARBA00022801"/>
    </source>
</evidence>
<dbReference type="SUPFAM" id="SSF53474">
    <property type="entry name" value="alpha/beta-Hydrolases"/>
    <property type="match status" value="1"/>
</dbReference>
<keyword evidence="1 3" id="KW-0378">Hydrolase</keyword>
<dbReference type="InterPro" id="IPR029058">
    <property type="entry name" value="AB_hydrolase_fold"/>
</dbReference>
<dbReference type="PANTHER" id="PTHR48081">
    <property type="entry name" value="AB HYDROLASE SUPERFAMILY PROTEIN C4A8.06C"/>
    <property type="match status" value="1"/>
</dbReference>
<dbReference type="GO" id="GO:0016787">
    <property type="term" value="F:hydrolase activity"/>
    <property type="evidence" value="ECO:0007669"/>
    <property type="project" value="UniProtKB-KW"/>
</dbReference>
<dbReference type="Proteomes" id="UP001240639">
    <property type="component" value="Unassembled WGS sequence"/>
</dbReference>
<feature type="domain" description="BD-FAE-like" evidence="2">
    <location>
        <begin position="61"/>
        <end position="245"/>
    </location>
</feature>
<dbReference type="InterPro" id="IPR049492">
    <property type="entry name" value="BD-FAE-like_dom"/>
</dbReference>
<name>A0ABT9HL13_9SPHN</name>
<gene>
    <name evidence="3" type="ORF">Q9K02_01630</name>
</gene>
<dbReference type="RefSeq" id="WP_305931305.1">
    <property type="nucleotide sequence ID" value="NZ_JAVAIM010000001.1"/>
</dbReference>
<evidence type="ECO:0000313" key="3">
    <source>
        <dbReference type="EMBL" id="MDP4573839.1"/>
    </source>
</evidence>
<dbReference type="PANTHER" id="PTHR48081:SF9">
    <property type="entry name" value="CARBOXYLESTERASE"/>
    <property type="match status" value="1"/>
</dbReference>
<evidence type="ECO:0000259" key="2">
    <source>
        <dbReference type="Pfam" id="PF20434"/>
    </source>
</evidence>
<dbReference type="Pfam" id="PF20434">
    <property type="entry name" value="BD-FAE"/>
    <property type="match status" value="1"/>
</dbReference>
<dbReference type="Gene3D" id="3.40.50.1820">
    <property type="entry name" value="alpha/beta hydrolase"/>
    <property type="match status" value="1"/>
</dbReference>
<sequence length="304" mass="32551">MLKILAVLVGIFVLLGIGLWLAVRANGPAVLDTVDRIAGPSNDVELVETARYGDNPEQKLRVYRDETASGPLPVFIFYHGGAWAHGDPDDYGFIARNIAPEGYVVVLGGYRMNEAGRYPAMLQDTASVVAWTRDNIAKHGGDPDRIVLSGHSAGAYNAVQVALDGRWLDNAGVSGGAIRGVVGLSGPYDFHPFDTDRSKAAFESVGAGPESQPVNQPLAAAPPMLLVHGEADTVVKIRNSQALARGLREAGSQVDTLYLPDASHNAPLLALTNPWRRDPQVFDRVTKFLRRATDVSVPVQAAKP</sequence>
<accession>A0ABT9HL13</accession>
<dbReference type="InterPro" id="IPR050300">
    <property type="entry name" value="GDXG_lipolytic_enzyme"/>
</dbReference>
<evidence type="ECO:0000313" key="4">
    <source>
        <dbReference type="Proteomes" id="UP001240639"/>
    </source>
</evidence>